<name>A0A1G8T3L7_9RHOB</name>
<accession>A0A1G8T3L7</accession>
<evidence type="ECO:0000313" key="2">
    <source>
        <dbReference type="EMBL" id="SDJ36007.1"/>
    </source>
</evidence>
<dbReference type="RefSeq" id="WP_090030551.1">
    <property type="nucleotide sequence ID" value="NZ_FNEB01000016.1"/>
</dbReference>
<gene>
    <name evidence="2" type="ORF">SAMN05421850_1166</name>
</gene>
<evidence type="ECO:0000256" key="1">
    <source>
        <dbReference type="SAM" id="MobiDB-lite"/>
    </source>
</evidence>
<organism evidence="2 3">
    <name type="scientific">Lutimaribacter saemankumensis</name>
    <dbReference type="NCBI Taxonomy" id="490829"/>
    <lineage>
        <taxon>Bacteria</taxon>
        <taxon>Pseudomonadati</taxon>
        <taxon>Pseudomonadota</taxon>
        <taxon>Alphaproteobacteria</taxon>
        <taxon>Rhodobacterales</taxon>
        <taxon>Roseobacteraceae</taxon>
        <taxon>Lutimaribacter</taxon>
    </lineage>
</organism>
<feature type="region of interest" description="Disordered" evidence="1">
    <location>
        <begin position="51"/>
        <end position="98"/>
    </location>
</feature>
<feature type="compositionally biased region" description="Basic and acidic residues" evidence="1">
    <location>
        <begin position="72"/>
        <end position="84"/>
    </location>
</feature>
<feature type="compositionally biased region" description="Acidic residues" evidence="1">
    <location>
        <begin position="51"/>
        <end position="64"/>
    </location>
</feature>
<protein>
    <submittedName>
        <fullName evidence="2">Uncharacterized protein</fullName>
    </submittedName>
</protein>
<dbReference type="EMBL" id="FNEB01000016">
    <property type="protein sequence ID" value="SDJ36007.1"/>
    <property type="molecule type" value="Genomic_DNA"/>
</dbReference>
<reference evidence="2 3" key="1">
    <citation type="submission" date="2016-10" db="EMBL/GenBank/DDBJ databases">
        <authorList>
            <person name="de Groot N.N."/>
        </authorList>
    </citation>
    <scope>NUCLEOTIDE SEQUENCE [LARGE SCALE GENOMIC DNA]</scope>
    <source>
        <strain evidence="2 3">DSM 28010</strain>
    </source>
</reference>
<evidence type="ECO:0000313" key="3">
    <source>
        <dbReference type="Proteomes" id="UP000199340"/>
    </source>
</evidence>
<feature type="compositionally biased region" description="Acidic residues" evidence="1">
    <location>
        <begin position="85"/>
        <end position="98"/>
    </location>
</feature>
<dbReference type="AlphaFoldDB" id="A0A1G8T3L7"/>
<dbReference type="Proteomes" id="UP000199340">
    <property type="component" value="Unassembled WGS sequence"/>
</dbReference>
<sequence length="98" mass="10674">MKVISLSDEQYDLVERALTRAGENIRRINPNIGRLCSDASTALQDGIKSEIEEEQPDPADDEPNAETAAALDDSRNGEVTRVDSVDDLLEEPTGSEDS</sequence>
<keyword evidence="3" id="KW-1185">Reference proteome</keyword>
<proteinExistence type="predicted"/>